<dbReference type="GO" id="GO:0043952">
    <property type="term" value="P:protein transport by the Sec complex"/>
    <property type="evidence" value="ECO:0007669"/>
    <property type="project" value="UniProtKB-UniRule"/>
</dbReference>
<comment type="subcellular location">
    <subcellularLocation>
        <location evidence="1">Membrane</location>
    </subcellularLocation>
</comment>
<keyword evidence="11" id="KW-1185">Reference proteome</keyword>
<evidence type="ECO:0000256" key="6">
    <source>
        <dbReference type="ARBA" id="ARBA00022989"/>
    </source>
</evidence>
<dbReference type="AlphaFoldDB" id="A0A0K6IYF3"/>
<keyword evidence="2 9" id="KW-0813">Transport</keyword>
<dbReference type="GO" id="GO:0065002">
    <property type="term" value="P:intracellular protein transmembrane transport"/>
    <property type="evidence" value="ECO:0007669"/>
    <property type="project" value="UniProtKB-UniRule"/>
</dbReference>
<dbReference type="PANTHER" id="PTHR33910">
    <property type="entry name" value="PROTEIN TRANSLOCASE SUBUNIT SECE"/>
    <property type="match status" value="1"/>
</dbReference>
<dbReference type="Gene3D" id="1.20.5.1030">
    <property type="entry name" value="Preprotein translocase secy subunit"/>
    <property type="match status" value="1"/>
</dbReference>
<evidence type="ECO:0000256" key="3">
    <source>
        <dbReference type="ARBA" id="ARBA00022475"/>
    </source>
</evidence>
<evidence type="ECO:0000313" key="11">
    <source>
        <dbReference type="Proteomes" id="UP000182108"/>
    </source>
</evidence>
<evidence type="ECO:0000256" key="1">
    <source>
        <dbReference type="ARBA" id="ARBA00004370"/>
    </source>
</evidence>
<protein>
    <recommendedName>
        <fullName evidence="9">Protein translocase subunit SecE</fullName>
    </recommendedName>
</protein>
<dbReference type="GO" id="GO:0006605">
    <property type="term" value="P:protein targeting"/>
    <property type="evidence" value="ECO:0007669"/>
    <property type="project" value="UniProtKB-UniRule"/>
</dbReference>
<keyword evidence="3 9" id="KW-1003">Cell membrane</keyword>
<evidence type="ECO:0000256" key="8">
    <source>
        <dbReference type="ARBA" id="ARBA00023136"/>
    </source>
</evidence>
<organism evidence="10 11">
    <name type="scientific">Tepidiphilus thermophilus</name>
    <dbReference type="NCBI Taxonomy" id="876478"/>
    <lineage>
        <taxon>Bacteria</taxon>
        <taxon>Pseudomonadati</taxon>
        <taxon>Pseudomonadota</taxon>
        <taxon>Hydrogenophilia</taxon>
        <taxon>Hydrogenophilales</taxon>
        <taxon>Hydrogenophilaceae</taxon>
        <taxon>Tepidiphilus</taxon>
    </lineage>
</organism>
<gene>
    <name evidence="9" type="primary">secE</name>
    <name evidence="10" type="ORF">Ga0061068_12412</name>
</gene>
<feature type="transmembrane region" description="Helical" evidence="9">
    <location>
        <begin position="7"/>
        <end position="23"/>
    </location>
</feature>
<evidence type="ECO:0000313" key="10">
    <source>
        <dbReference type="EMBL" id="CUB08156.1"/>
    </source>
</evidence>
<comment type="similarity">
    <text evidence="9">Belongs to the SecE/SEC61-gamma family.</text>
</comment>
<comment type="subunit">
    <text evidence="9">Component of the Sec protein translocase complex. Heterotrimer consisting of SecY, SecE and SecG subunits. The heterotrimers can form oligomers, although 1 heterotrimer is thought to be able to translocate proteins. Interacts with the ribosome. Interacts with SecDF, and other proteins may be involved. Interacts with SecA.</text>
</comment>
<keyword evidence="8 9" id="KW-0472">Membrane</keyword>
<proteinExistence type="inferred from homology"/>
<dbReference type="NCBIfam" id="NF004371">
    <property type="entry name" value="PRK05740.1-1"/>
    <property type="match status" value="1"/>
</dbReference>
<feature type="transmembrane region" description="Helical" evidence="9">
    <location>
        <begin position="29"/>
        <end position="57"/>
    </location>
</feature>
<dbReference type="GO" id="GO:0005886">
    <property type="term" value="C:plasma membrane"/>
    <property type="evidence" value="ECO:0007669"/>
    <property type="project" value="UniProtKB-UniRule"/>
</dbReference>
<dbReference type="Pfam" id="PF00584">
    <property type="entry name" value="SecE"/>
    <property type="match status" value="1"/>
</dbReference>
<dbReference type="PANTHER" id="PTHR33910:SF1">
    <property type="entry name" value="PROTEIN TRANSLOCASE SUBUNIT SECE"/>
    <property type="match status" value="1"/>
</dbReference>
<dbReference type="OrthoDB" id="9806365at2"/>
<accession>A0A0K6IYF3</accession>
<keyword evidence="7 9" id="KW-0811">Translocation</keyword>
<evidence type="ECO:0000256" key="4">
    <source>
        <dbReference type="ARBA" id="ARBA00022692"/>
    </source>
</evidence>
<comment type="caution">
    <text evidence="9">Lacks conserved residue(s) required for the propagation of feature annotation.</text>
</comment>
<dbReference type="InterPro" id="IPR005807">
    <property type="entry name" value="SecE_bac"/>
</dbReference>
<sequence>MDRLKYLIALLLLAAGIAGYYVFGEWPLVARAAVVIAGTLAAAAVVLFATPAGARFLEFWRGTLAEVRKVAWPSRKETIQSTLVVFAFVTTMALFLWLTDKTLEWVLYDLILGWK</sequence>
<feature type="transmembrane region" description="Helical" evidence="9">
    <location>
        <begin position="78"/>
        <end position="98"/>
    </location>
</feature>
<dbReference type="InterPro" id="IPR038379">
    <property type="entry name" value="SecE_sf"/>
</dbReference>
<dbReference type="NCBIfam" id="TIGR00964">
    <property type="entry name" value="secE_bact"/>
    <property type="match status" value="1"/>
</dbReference>
<keyword evidence="4 9" id="KW-0812">Transmembrane</keyword>
<reference evidence="11" key="1">
    <citation type="submission" date="2015-08" db="EMBL/GenBank/DDBJ databases">
        <authorList>
            <person name="Babu N.S."/>
            <person name="Beckwith C.J."/>
            <person name="Beseler K.G."/>
            <person name="Brison A."/>
            <person name="Carone J.V."/>
            <person name="Caskin T.P."/>
            <person name="Diamond M."/>
            <person name="Durham M.E."/>
            <person name="Foxe J.M."/>
            <person name="Go M."/>
            <person name="Henderson B.A."/>
            <person name="Jones I.B."/>
            <person name="McGettigan J.A."/>
            <person name="Micheletti S.J."/>
            <person name="Nasrallah M.E."/>
            <person name="Ortiz D."/>
            <person name="Piller C.R."/>
            <person name="Privatt S.R."/>
            <person name="Schneider S.L."/>
            <person name="Sharp S."/>
            <person name="Smith T.C."/>
            <person name="Stanton J.D."/>
            <person name="Ullery H.E."/>
            <person name="Wilson R.J."/>
            <person name="Serrano M.G."/>
            <person name="Buck G."/>
            <person name="Lee V."/>
            <person name="Wang Y."/>
            <person name="Carvalho R."/>
            <person name="Voegtly L."/>
            <person name="Shi R."/>
            <person name="Duckworth R."/>
            <person name="Johnson A."/>
            <person name="Loviza R."/>
            <person name="Walstead R."/>
            <person name="Shah Z."/>
            <person name="Kiflezghi M."/>
            <person name="Wade K."/>
            <person name="Ball S.L."/>
            <person name="Bradley K.W."/>
            <person name="Asai D.J."/>
            <person name="Bowman C.A."/>
            <person name="Russell D.A."/>
            <person name="Pope W.H."/>
            <person name="Jacobs-Sera D."/>
            <person name="Hendrix R.W."/>
            <person name="Hatfull G.F."/>
        </authorList>
    </citation>
    <scope>NUCLEOTIDE SEQUENCE [LARGE SCALE GENOMIC DNA]</scope>
    <source>
        <strain evidence="11">JCM 19170</strain>
    </source>
</reference>
<evidence type="ECO:0000256" key="7">
    <source>
        <dbReference type="ARBA" id="ARBA00023010"/>
    </source>
</evidence>
<evidence type="ECO:0000256" key="2">
    <source>
        <dbReference type="ARBA" id="ARBA00022448"/>
    </source>
</evidence>
<dbReference type="GO" id="GO:0009306">
    <property type="term" value="P:protein secretion"/>
    <property type="evidence" value="ECO:0007669"/>
    <property type="project" value="UniProtKB-UniRule"/>
</dbReference>
<comment type="function">
    <text evidence="9">Essential subunit of the Sec protein translocation channel SecYEG. Clamps together the 2 halves of SecY. May contact the channel plug during translocation.</text>
</comment>
<dbReference type="PRINTS" id="PR01650">
    <property type="entry name" value="SECETRNLCASE"/>
</dbReference>
<dbReference type="Proteomes" id="UP000182108">
    <property type="component" value="Unassembled WGS sequence"/>
</dbReference>
<dbReference type="HAMAP" id="MF_00422">
    <property type="entry name" value="SecE"/>
    <property type="match status" value="1"/>
</dbReference>
<dbReference type="RefSeq" id="WP_055424389.1">
    <property type="nucleotide sequence ID" value="NZ_CYHH01000024.1"/>
</dbReference>
<dbReference type="EMBL" id="CYHH01000024">
    <property type="protein sequence ID" value="CUB08156.1"/>
    <property type="molecule type" value="Genomic_DNA"/>
</dbReference>
<dbReference type="InterPro" id="IPR001901">
    <property type="entry name" value="Translocase_SecE/Sec61-g"/>
</dbReference>
<name>A0A0K6IYF3_9PROT</name>
<keyword evidence="5 9" id="KW-0653">Protein transport</keyword>
<keyword evidence="6 9" id="KW-1133">Transmembrane helix</keyword>
<evidence type="ECO:0000256" key="9">
    <source>
        <dbReference type="HAMAP-Rule" id="MF_00422"/>
    </source>
</evidence>
<dbReference type="GO" id="GO:0008320">
    <property type="term" value="F:protein transmembrane transporter activity"/>
    <property type="evidence" value="ECO:0007669"/>
    <property type="project" value="UniProtKB-UniRule"/>
</dbReference>
<evidence type="ECO:0000256" key="5">
    <source>
        <dbReference type="ARBA" id="ARBA00022927"/>
    </source>
</evidence>